<gene>
    <name evidence="1" type="ORF">NADFUDRAFT_81839</name>
</gene>
<name>A0A1E3PPG8_9ASCO</name>
<dbReference type="EMBL" id="KV454407">
    <property type="protein sequence ID" value="ODQ67329.1"/>
    <property type="molecule type" value="Genomic_DNA"/>
</dbReference>
<evidence type="ECO:0000313" key="2">
    <source>
        <dbReference type="Proteomes" id="UP000095009"/>
    </source>
</evidence>
<sequence length="268" mass="30246">MSSQLSRTHALALSNLLGTAVTRSGKTKKQDKASKWQDARRIETEGEESKVFSPNFLEAKKIERYLRYLKGSGVVLITQFPSNSKFEAVNAEAKNKEDTDKFWKAHILKNVLRVSSNSVVIDVMDNHIFKGCLLNINETDFTLKKFWENYEARAGRDEMCEAIKSPEKYMILYLPLQHSTPSFVDTLLSKLEKTDDLNLEGALLMNSFLKGKFEINAALGHIREPWKLVEDSRTKDLAGILRYIGGAGLVHASEGFGCLYLLPGVRKL</sequence>
<organism evidence="1 2">
    <name type="scientific">Nadsonia fulvescens var. elongata DSM 6958</name>
    <dbReference type="NCBI Taxonomy" id="857566"/>
    <lineage>
        <taxon>Eukaryota</taxon>
        <taxon>Fungi</taxon>
        <taxon>Dikarya</taxon>
        <taxon>Ascomycota</taxon>
        <taxon>Saccharomycotina</taxon>
        <taxon>Dipodascomycetes</taxon>
        <taxon>Dipodascales</taxon>
        <taxon>Dipodascales incertae sedis</taxon>
        <taxon>Nadsonia</taxon>
    </lineage>
</organism>
<protein>
    <submittedName>
        <fullName evidence="1">Uncharacterized protein</fullName>
    </submittedName>
</protein>
<proteinExistence type="predicted"/>
<keyword evidence="2" id="KW-1185">Reference proteome</keyword>
<dbReference type="Proteomes" id="UP000095009">
    <property type="component" value="Unassembled WGS sequence"/>
</dbReference>
<accession>A0A1E3PPG8</accession>
<reference evidence="1 2" key="1">
    <citation type="journal article" date="2016" name="Proc. Natl. Acad. Sci. U.S.A.">
        <title>Comparative genomics of biotechnologically important yeasts.</title>
        <authorList>
            <person name="Riley R."/>
            <person name="Haridas S."/>
            <person name="Wolfe K.H."/>
            <person name="Lopes M.R."/>
            <person name="Hittinger C.T."/>
            <person name="Goeker M."/>
            <person name="Salamov A.A."/>
            <person name="Wisecaver J.H."/>
            <person name="Long T.M."/>
            <person name="Calvey C.H."/>
            <person name="Aerts A.L."/>
            <person name="Barry K.W."/>
            <person name="Choi C."/>
            <person name="Clum A."/>
            <person name="Coughlan A.Y."/>
            <person name="Deshpande S."/>
            <person name="Douglass A.P."/>
            <person name="Hanson S.J."/>
            <person name="Klenk H.-P."/>
            <person name="LaButti K.M."/>
            <person name="Lapidus A."/>
            <person name="Lindquist E.A."/>
            <person name="Lipzen A.M."/>
            <person name="Meier-Kolthoff J.P."/>
            <person name="Ohm R.A."/>
            <person name="Otillar R.P."/>
            <person name="Pangilinan J.L."/>
            <person name="Peng Y."/>
            <person name="Rokas A."/>
            <person name="Rosa C.A."/>
            <person name="Scheuner C."/>
            <person name="Sibirny A.A."/>
            <person name="Slot J.C."/>
            <person name="Stielow J.B."/>
            <person name="Sun H."/>
            <person name="Kurtzman C.P."/>
            <person name="Blackwell M."/>
            <person name="Grigoriev I.V."/>
            <person name="Jeffries T.W."/>
        </authorList>
    </citation>
    <scope>NUCLEOTIDE SEQUENCE [LARGE SCALE GENOMIC DNA]</scope>
    <source>
        <strain evidence="1 2">DSM 6958</strain>
    </source>
</reference>
<dbReference type="AlphaFoldDB" id="A0A1E3PPG8"/>
<evidence type="ECO:0000313" key="1">
    <source>
        <dbReference type="EMBL" id="ODQ67329.1"/>
    </source>
</evidence>